<dbReference type="AlphaFoldDB" id="A0AAJ0DJF5"/>
<reference evidence="2" key="1">
    <citation type="submission" date="2023-04" db="EMBL/GenBank/DDBJ databases">
        <title>Black Yeasts Isolated from many extreme environments.</title>
        <authorList>
            <person name="Coleine C."/>
            <person name="Stajich J.E."/>
            <person name="Selbmann L."/>
        </authorList>
    </citation>
    <scope>NUCLEOTIDE SEQUENCE</scope>
    <source>
        <strain evidence="2">CCFEE 5312</strain>
    </source>
</reference>
<keyword evidence="3" id="KW-1185">Reference proteome</keyword>
<evidence type="ECO:0000313" key="3">
    <source>
        <dbReference type="Proteomes" id="UP001271007"/>
    </source>
</evidence>
<comment type="caution">
    <text evidence="2">The sequence shown here is derived from an EMBL/GenBank/DDBJ whole genome shotgun (WGS) entry which is preliminary data.</text>
</comment>
<accession>A0AAJ0DJF5</accession>
<evidence type="ECO:0000259" key="1">
    <source>
        <dbReference type="Pfam" id="PF01323"/>
    </source>
</evidence>
<dbReference type="GO" id="GO:0016491">
    <property type="term" value="F:oxidoreductase activity"/>
    <property type="evidence" value="ECO:0007669"/>
    <property type="project" value="InterPro"/>
</dbReference>
<proteinExistence type="predicted"/>
<dbReference type="InterPro" id="IPR001853">
    <property type="entry name" value="DSBA-like_thioredoxin_dom"/>
</dbReference>
<dbReference type="EMBL" id="JAWDJX010000026">
    <property type="protein sequence ID" value="KAK3051379.1"/>
    <property type="molecule type" value="Genomic_DNA"/>
</dbReference>
<evidence type="ECO:0000313" key="2">
    <source>
        <dbReference type="EMBL" id="KAK3051379.1"/>
    </source>
</evidence>
<dbReference type="CDD" id="cd03024">
    <property type="entry name" value="DsbA_FrnE"/>
    <property type="match status" value="1"/>
</dbReference>
<feature type="domain" description="DSBA-like thioredoxin" evidence="1">
    <location>
        <begin position="74"/>
        <end position="291"/>
    </location>
</feature>
<name>A0AAJ0DJF5_9PEZI</name>
<dbReference type="Proteomes" id="UP001271007">
    <property type="component" value="Unassembled WGS sequence"/>
</dbReference>
<dbReference type="PANTHER" id="PTHR13887">
    <property type="entry name" value="GLUTATHIONE S-TRANSFERASE KAPPA"/>
    <property type="match status" value="1"/>
</dbReference>
<organism evidence="2 3">
    <name type="scientific">Extremus antarcticus</name>
    <dbReference type="NCBI Taxonomy" id="702011"/>
    <lineage>
        <taxon>Eukaryota</taxon>
        <taxon>Fungi</taxon>
        <taxon>Dikarya</taxon>
        <taxon>Ascomycota</taxon>
        <taxon>Pezizomycotina</taxon>
        <taxon>Dothideomycetes</taxon>
        <taxon>Dothideomycetidae</taxon>
        <taxon>Mycosphaerellales</taxon>
        <taxon>Extremaceae</taxon>
        <taxon>Extremus</taxon>
    </lineage>
</organism>
<dbReference type="InterPro" id="IPR036249">
    <property type="entry name" value="Thioredoxin-like_sf"/>
</dbReference>
<dbReference type="Gene3D" id="3.40.30.10">
    <property type="entry name" value="Glutaredoxin"/>
    <property type="match status" value="1"/>
</dbReference>
<dbReference type="SUPFAM" id="SSF52833">
    <property type="entry name" value="Thioredoxin-like"/>
    <property type="match status" value="1"/>
</dbReference>
<gene>
    <name evidence="2" type="ORF">LTR09_007402</name>
</gene>
<dbReference type="Pfam" id="PF01323">
    <property type="entry name" value="DSBA"/>
    <property type="match status" value="1"/>
</dbReference>
<dbReference type="PANTHER" id="PTHR13887:SF41">
    <property type="entry name" value="THIOREDOXIN SUPERFAMILY PROTEIN"/>
    <property type="match status" value="1"/>
</dbReference>
<sequence>MCDARKAKASNTWLQRRIDEQIFSSGLLYVVFTLATTDHYRQQMFVITSPAEAKERRQLYRYSSRFYIMTHFSISIVSDTVCPWCYIGLRNLQAAIDHRTANHPNDTFSLTWHPFQLNPNTLQGQTVDKRTSYETKLGSDGARAVFDRLRSAGTAAGINFSFGGRTGNTIDSHRLLELACRQAANSEPSSAQSVPGQKVLQTRLAEEIFADFFEREQDITDPTVLSKAAVRAGLSGVEQDFKAFLASDDFVDVVHKTAAAQRQDGINGVPHFTINDEFTVEGAQEPTAFLHLFGKLAKRTRAVL</sequence>
<protein>
    <recommendedName>
        <fullName evidence="1">DSBA-like thioredoxin domain-containing protein</fullName>
    </recommendedName>
</protein>